<dbReference type="EMBL" id="FNVA01000003">
    <property type="protein sequence ID" value="SEG18806.1"/>
    <property type="molecule type" value="Genomic_DNA"/>
</dbReference>
<dbReference type="RefSeq" id="WP_103933009.1">
    <property type="nucleotide sequence ID" value="NZ_FNVA01000003.1"/>
</dbReference>
<gene>
    <name evidence="1" type="ORF">SAMN05421819_2115</name>
</gene>
<proteinExistence type="predicted"/>
<dbReference type="OrthoDB" id="120721at2"/>
<evidence type="ECO:0000313" key="2">
    <source>
        <dbReference type="Proteomes" id="UP000236728"/>
    </source>
</evidence>
<accession>A0A1H5Y5J3</accession>
<keyword evidence="2" id="KW-1185">Reference proteome</keyword>
<dbReference type="AlphaFoldDB" id="A0A1H5Y5J3"/>
<protein>
    <submittedName>
        <fullName evidence="1">Uncharacterized protein</fullName>
    </submittedName>
</protein>
<evidence type="ECO:0000313" key="1">
    <source>
        <dbReference type="EMBL" id="SEG18806.1"/>
    </source>
</evidence>
<dbReference type="Proteomes" id="UP000236728">
    <property type="component" value="Unassembled WGS sequence"/>
</dbReference>
<organism evidence="1 2">
    <name type="scientific">Bryocella elongata</name>
    <dbReference type="NCBI Taxonomy" id="863522"/>
    <lineage>
        <taxon>Bacteria</taxon>
        <taxon>Pseudomonadati</taxon>
        <taxon>Acidobacteriota</taxon>
        <taxon>Terriglobia</taxon>
        <taxon>Terriglobales</taxon>
        <taxon>Acidobacteriaceae</taxon>
        <taxon>Bryocella</taxon>
    </lineage>
</organism>
<sequence length="125" mass="13972">MKKVVLLLIVGFVAFALYARLRLFVRDPLASVQHNGVAEQGAQVYINYASDVLIENDHSPMYVLLIQHGNHAGLPKELHCLHYIVCLTDADQATLSAAWDLTVEDMTPKAVTYRSKETESIVTLY</sequence>
<name>A0A1H5Y5J3_9BACT</name>
<reference evidence="1 2" key="1">
    <citation type="submission" date="2016-10" db="EMBL/GenBank/DDBJ databases">
        <authorList>
            <person name="de Groot N.N."/>
        </authorList>
    </citation>
    <scope>NUCLEOTIDE SEQUENCE [LARGE SCALE GENOMIC DNA]</scope>
    <source>
        <strain evidence="1 2">DSM 22489</strain>
    </source>
</reference>